<dbReference type="Pfam" id="PF10722">
    <property type="entry name" value="YbjN"/>
    <property type="match status" value="1"/>
</dbReference>
<evidence type="ECO:0000313" key="3">
    <source>
        <dbReference type="Proteomes" id="UP000824225"/>
    </source>
</evidence>
<organism evidence="2 3">
    <name type="scientific">Candidatus Mailhella merdigallinarum</name>
    <dbReference type="NCBI Taxonomy" id="2838658"/>
    <lineage>
        <taxon>Bacteria</taxon>
        <taxon>Pseudomonadati</taxon>
        <taxon>Thermodesulfobacteriota</taxon>
        <taxon>Desulfovibrionia</taxon>
        <taxon>Desulfovibrionales</taxon>
        <taxon>Desulfovibrionaceae</taxon>
        <taxon>Mailhella</taxon>
    </lineage>
</organism>
<sequence>MLAFIRQFSRTLTVVAALCVLLTAPTFAQAAPEVFDSLTEEQIVEIMKAEGYAVELEPGDADSDPDVLWKLDGSKCLIFTYDKGHAIQFYVGFTDTDATLRKVNEWNQTKRFSRSYLDDEDDPCLELDLDLAGGITKDRLLDFFKTCKVSFSQWHKQVVGD</sequence>
<dbReference type="CDD" id="cd17511">
    <property type="entry name" value="YbjN_AmyR-like"/>
    <property type="match status" value="1"/>
</dbReference>
<comment type="caution">
    <text evidence="2">The sequence shown here is derived from an EMBL/GenBank/DDBJ whole genome shotgun (WGS) entry which is preliminary data.</text>
</comment>
<keyword evidence="1" id="KW-0732">Signal</keyword>
<name>A0A9D2HC66_9BACT</name>
<dbReference type="EMBL" id="DXAN01000014">
    <property type="protein sequence ID" value="HJA08443.1"/>
    <property type="molecule type" value="Genomic_DNA"/>
</dbReference>
<evidence type="ECO:0000313" key="2">
    <source>
        <dbReference type="EMBL" id="HJA08443.1"/>
    </source>
</evidence>
<accession>A0A9D2HC66</accession>
<feature type="chain" id="PRO_5038745249" evidence="1">
    <location>
        <begin position="31"/>
        <end position="161"/>
    </location>
</feature>
<gene>
    <name evidence="2" type="ORF">H9962_04535</name>
</gene>
<feature type="signal peptide" evidence="1">
    <location>
        <begin position="1"/>
        <end position="30"/>
    </location>
</feature>
<dbReference type="Proteomes" id="UP000824225">
    <property type="component" value="Unassembled WGS sequence"/>
</dbReference>
<protein>
    <submittedName>
        <fullName evidence="2">YbjN domain-containing protein</fullName>
    </submittedName>
</protein>
<dbReference type="InterPro" id="IPR019660">
    <property type="entry name" value="Put_sensory_transdc_reg_YbjN"/>
</dbReference>
<dbReference type="AlphaFoldDB" id="A0A9D2HC66"/>
<reference evidence="2" key="2">
    <citation type="submission" date="2021-04" db="EMBL/GenBank/DDBJ databases">
        <authorList>
            <person name="Gilroy R."/>
        </authorList>
    </citation>
    <scope>NUCLEOTIDE SEQUENCE</scope>
    <source>
        <strain evidence="2">CHK186-16707</strain>
    </source>
</reference>
<proteinExistence type="predicted"/>
<reference evidence="2" key="1">
    <citation type="journal article" date="2021" name="PeerJ">
        <title>Extensive microbial diversity within the chicken gut microbiome revealed by metagenomics and culture.</title>
        <authorList>
            <person name="Gilroy R."/>
            <person name="Ravi A."/>
            <person name="Getino M."/>
            <person name="Pursley I."/>
            <person name="Horton D.L."/>
            <person name="Alikhan N.F."/>
            <person name="Baker D."/>
            <person name="Gharbi K."/>
            <person name="Hall N."/>
            <person name="Watson M."/>
            <person name="Adriaenssens E.M."/>
            <person name="Foster-Nyarko E."/>
            <person name="Jarju S."/>
            <person name="Secka A."/>
            <person name="Antonio M."/>
            <person name="Oren A."/>
            <person name="Chaudhuri R.R."/>
            <person name="La Ragione R."/>
            <person name="Hildebrand F."/>
            <person name="Pallen M.J."/>
        </authorList>
    </citation>
    <scope>NUCLEOTIDE SEQUENCE</scope>
    <source>
        <strain evidence="2">CHK186-16707</strain>
    </source>
</reference>
<evidence type="ECO:0000256" key="1">
    <source>
        <dbReference type="SAM" id="SignalP"/>
    </source>
</evidence>